<dbReference type="RefSeq" id="XP_010274364.1">
    <property type="nucleotide sequence ID" value="XM_010276062.1"/>
</dbReference>
<accession>A0A1U8BCM7</accession>
<gene>
    <name evidence="3" type="primary">LOC104609690</name>
</gene>
<name>A0A1U8BCM7_NELNU</name>
<evidence type="ECO:0000313" key="2">
    <source>
        <dbReference type="Proteomes" id="UP000189703"/>
    </source>
</evidence>
<dbReference type="AlphaFoldDB" id="A0A1U8BCM7"/>
<feature type="region of interest" description="Disordered" evidence="1">
    <location>
        <begin position="23"/>
        <end position="84"/>
    </location>
</feature>
<organism evidence="2 3">
    <name type="scientific">Nelumbo nucifera</name>
    <name type="common">Sacred lotus</name>
    <dbReference type="NCBI Taxonomy" id="4432"/>
    <lineage>
        <taxon>Eukaryota</taxon>
        <taxon>Viridiplantae</taxon>
        <taxon>Streptophyta</taxon>
        <taxon>Embryophyta</taxon>
        <taxon>Tracheophyta</taxon>
        <taxon>Spermatophyta</taxon>
        <taxon>Magnoliopsida</taxon>
        <taxon>Proteales</taxon>
        <taxon>Nelumbonaceae</taxon>
        <taxon>Nelumbo</taxon>
    </lineage>
</organism>
<dbReference type="GeneID" id="104609690"/>
<dbReference type="InParanoid" id="A0A1U8BCM7"/>
<protein>
    <submittedName>
        <fullName evidence="3">Uncharacterized protein LOC104609690</fullName>
    </submittedName>
</protein>
<reference evidence="3" key="1">
    <citation type="submission" date="2025-08" db="UniProtKB">
        <authorList>
            <consortium name="RefSeq"/>
        </authorList>
    </citation>
    <scope>IDENTIFICATION</scope>
</reference>
<dbReference type="KEGG" id="nnu:104609690"/>
<dbReference type="OMA" id="MLHINIP"/>
<feature type="compositionally biased region" description="Polar residues" evidence="1">
    <location>
        <begin position="23"/>
        <end position="39"/>
    </location>
</feature>
<evidence type="ECO:0000313" key="3">
    <source>
        <dbReference type="RefSeq" id="XP_010274364.1"/>
    </source>
</evidence>
<proteinExistence type="predicted"/>
<sequence length="204" mass="23380">MEKFINSTKARIQRLETQIGQLAQAISTRPQGGLPSNTEKNPREQVKTITLRSSKELRKEEKDDEHVKEEESRNLEVKEGVYESSMEKKGSSSALYLKSYKPPPPFPKRFLKANLDKQFAKFLEVFQMLHINIPLLDAISQMPSYAKFFKEIISNKRKLEELEMGASPLSLQEASLFRAPLPTTVSLQLADRRIKYPRGVVEDV</sequence>
<feature type="compositionally biased region" description="Basic and acidic residues" evidence="1">
    <location>
        <begin position="53"/>
        <end position="84"/>
    </location>
</feature>
<dbReference type="OrthoDB" id="778454at2759"/>
<evidence type="ECO:0000256" key="1">
    <source>
        <dbReference type="SAM" id="MobiDB-lite"/>
    </source>
</evidence>
<dbReference type="Proteomes" id="UP000189703">
    <property type="component" value="Unplaced"/>
</dbReference>
<dbReference type="eggNOG" id="KOG0017">
    <property type="taxonomic scope" value="Eukaryota"/>
</dbReference>
<keyword evidence="2" id="KW-1185">Reference proteome</keyword>